<dbReference type="InterPro" id="IPR013196">
    <property type="entry name" value="HTH_11"/>
</dbReference>
<dbReference type="InterPro" id="IPR036388">
    <property type="entry name" value="WH-like_DNA-bd_sf"/>
</dbReference>
<keyword evidence="5" id="KW-1185">Reference proteome</keyword>
<comment type="caution">
    <text evidence="4">The sequence shown here is derived from an EMBL/GenBank/DDBJ whole genome shotgun (WGS) entry which is preliminary data.</text>
</comment>
<evidence type="ECO:0000313" key="4">
    <source>
        <dbReference type="EMBL" id="GEN78674.1"/>
    </source>
</evidence>
<dbReference type="InterPro" id="IPR001034">
    <property type="entry name" value="DeoR_HTH"/>
</dbReference>
<dbReference type="InterPro" id="IPR057727">
    <property type="entry name" value="WCX_dom"/>
</dbReference>
<dbReference type="GO" id="GO:0003700">
    <property type="term" value="F:DNA-binding transcription factor activity"/>
    <property type="evidence" value="ECO:0007669"/>
    <property type="project" value="InterPro"/>
</dbReference>
<protein>
    <submittedName>
        <fullName evidence="4">DNA-binding transcriptional regulator</fullName>
    </submittedName>
</protein>
<keyword evidence="1" id="KW-0805">Transcription regulation</keyword>
<sequence>MLSTSARLLQLLTLLQARREWSGQDLAARLGVGERTVRNDVVRLRELGYPIDSAPGRAGGYRLGAGTALPPLLLDDDEACAVAVGLRSSVTGGVGGLEEASVQALTKLDQVLPSRLRHRIGRLAAAMVGVPAPGPSVSVETLTAIAAATHDRERLRFDYTSYQGEVTRRDTEPHRLVHVHRRWYLLGWDVDRADWRTYRVDRMEVRTPNGPRFAHREPPEPDVGGYVERSVREAVWQHHARILLHAPLETLKDRVTSAMGTLEAVDESTCEFRTGADSLPVLATYLGFLEVDFEVLEPPELVAHVAQLGERYRRAAARRPLTA</sequence>
<organism evidence="4 5">
    <name type="scientific">Actinotalea fermentans</name>
    <dbReference type="NCBI Taxonomy" id="43671"/>
    <lineage>
        <taxon>Bacteria</taxon>
        <taxon>Bacillati</taxon>
        <taxon>Actinomycetota</taxon>
        <taxon>Actinomycetes</taxon>
        <taxon>Micrococcales</taxon>
        <taxon>Cellulomonadaceae</taxon>
        <taxon>Actinotalea</taxon>
    </lineage>
</organism>
<dbReference type="Pfam" id="PF13280">
    <property type="entry name" value="WYL"/>
    <property type="match status" value="1"/>
</dbReference>
<name>A0A511YTZ9_9CELL</name>
<dbReference type="PANTHER" id="PTHR34580:SF3">
    <property type="entry name" value="PROTEIN PAFB"/>
    <property type="match status" value="1"/>
</dbReference>
<evidence type="ECO:0000256" key="2">
    <source>
        <dbReference type="ARBA" id="ARBA00023163"/>
    </source>
</evidence>
<feature type="domain" description="HTH deoR-type" evidence="3">
    <location>
        <begin position="4"/>
        <end position="59"/>
    </location>
</feature>
<dbReference type="InterPro" id="IPR051534">
    <property type="entry name" value="CBASS_pafABC_assoc_protein"/>
</dbReference>
<keyword evidence="4" id="KW-0238">DNA-binding</keyword>
<keyword evidence="2" id="KW-0804">Transcription</keyword>
<reference evidence="4 5" key="1">
    <citation type="submission" date="2019-07" db="EMBL/GenBank/DDBJ databases">
        <title>Whole genome shotgun sequence of Actinotalea fermentans NBRC 105374.</title>
        <authorList>
            <person name="Hosoyama A."/>
            <person name="Uohara A."/>
            <person name="Ohji S."/>
            <person name="Ichikawa N."/>
        </authorList>
    </citation>
    <scope>NUCLEOTIDE SEQUENCE [LARGE SCALE GENOMIC DNA]</scope>
    <source>
        <strain evidence="4 5">NBRC 105374</strain>
    </source>
</reference>
<dbReference type="Pfam" id="PF25583">
    <property type="entry name" value="WCX"/>
    <property type="match status" value="1"/>
</dbReference>
<dbReference type="InterPro" id="IPR036390">
    <property type="entry name" value="WH_DNA-bd_sf"/>
</dbReference>
<dbReference type="SUPFAM" id="SSF46785">
    <property type="entry name" value="Winged helix' DNA-binding domain"/>
    <property type="match status" value="1"/>
</dbReference>
<dbReference type="EMBL" id="BJYK01000001">
    <property type="protein sequence ID" value="GEN78674.1"/>
    <property type="molecule type" value="Genomic_DNA"/>
</dbReference>
<dbReference type="Gene3D" id="1.10.10.10">
    <property type="entry name" value="Winged helix-like DNA-binding domain superfamily/Winged helix DNA-binding domain"/>
    <property type="match status" value="1"/>
</dbReference>
<dbReference type="InterPro" id="IPR026881">
    <property type="entry name" value="WYL_dom"/>
</dbReference>
<dbReference type="Proteomes" id="UP000321484">
    <property type="component" value="Unassembled WGS sequence"/>
</dbReference>
<dbReference type="RefSeq" id="WP_034244437.1">
    <property type="nucleotide sequence ID" value="NZ_BJYK01000001.1"/>
</dbReference>
<dbReference type="PROSITE" id="PS51000">
    <property type="entry name" value="HTH_DEOR_2"/>
    <property type="match status" value="1"/>
</dbReference>
<dbReference type="GO" id="GO:0003677">
    <property type="term" value="F:DNA binding"/>
    <property type="evidence" value="ECO:0007669"/>
    <property type="project" value="UniProtKB-KW"/>
</dbReference>
<dbReference type="PANTHER" id="PTHR34580">
    <property type="match status" value="1"/>
</dbReference>
<evidence type="ECO:0000259" key="3">
    <source>
        <dbReference type="PROSITE" id="PS51000"/>
    </source>
</evidence>
<accession>A0A511YTZ9</accession>
<dbReference type="OrthoDB" id="8555652at2"/>
<proteinExistence type="predicted"/>
<dbReference type="AlphaFoldDB" id="A0A511YTZ9"/>
<dbReference type="Pfam" id="PF08279">
    <property type="entry name" value="HTH_11"/>
    <property type="match status" value="1"/>
</dbReference>
<evidence type="ECO:0000256" key="1">
    <source>
        <dbReference type="ARBA" id="ARBA00023015"/>
    </source>
</evidence>
<gene>
    <name evidence="4" type="ORF">AFE02nite_04080</name>
</gene>
<evidence type="ECO:0000313" key="5">
    <source>
        <dbReference type="Proteomes" id="UP000321484"/>
    </source>
</evidence>
<dbReference type="PROSITE" id="PS52050">
    <property type="entry name" value="WYL"/>
    <property type="match status" value="1"/>
</dbReference>